<comment type="caution">
    <text evidence="1">The sequence shown here is derived from an EMBL/GenBank/DDBJ whole genome shotgun (WGS) entry which is preliminary data.</text>
</comment>
<evidence type="ECO:0008006" key="3">
    <source>
        <dbReference type="Google" id="ProtNLM"/>
    </source>
</evidence>
<gene>
    <name evidence="1" type="ORF">BJ971_005686</name>
</gene>
<sequence>MTNLQHDPLAAAFDEFRGQAAALVKPAGADRTRESVRTRRRNRRVVIGALAALAVAIPPTAEAALSGDPHGPVTGTPVIVPQVSAMPYYVGPGQSTHPSTEAPEGGISEAALYSAELDLPGWPAEKSNARCASGPVRFQDGDTVVDDVNLWIAGVSYADIDRDGRAETFARIFCTIEPHDVMSQVVAFAPATGGKVRTIGAVLGQTGDIVAICGVRAGANGAVQIEIADFPVPWRCADPSSADERYVTRQWLTFAWNGSAFVQRGTAADTTNPYATDLELTSTDLVLTRRANGHYVGSMTLTVRNTGSSAIAYKTQTVISDGMRLVDPPQGCALDPSWTGGGMEDIFCTGAKLAGGATRKVTLKVDSPRRYRIGFVPDTNVLPLDGYNDPNGANDRAELTIEFRD</sequence>
<dbReference type="AlphaFoldDB" id="A0A7W7I2C2"/>
<dbReference type="RefSeq" id="WP_184996232.1">
    <property type="nucleotide sequence ID" value="NZ_BOMK01000081.1"/>
</dbReference>
<keyword evidence="2" id="KW-1185">Reference proteome</keyword>
<dbReference type="EMBL" id="JACHNH010000001">
    <property type="protein sequence ID" value="MBB4765130.1"/>
    <property type="molecule type" value="Genomic_DNA"/>
</dbReference>
<accession>A0A7W7I2C2</accession>
<reference evidence="1 2" key="1">
    <citation type="submission" date="2020-08" db="EMBL/GenBank/DDBJ databases">
        <title>Sequencing the genomes of 1000 actinobacteria strains.</title>
        <authorList>
            <person name="Klenk H.-P."/>
        </authorList>
    </citation>
    <scope>NUCLEOTIDE SEQUENCE [LARGE SCALE GENOMIC DNA]</scope>
    <source>
        <strain evidence="1 2">DSM 43149</strain>
    </source>
</reference>
<name>A0A7W7I2C2_9ACTN</name>
<protein>
    <recommendedName>
        <fullName evidence="3">CARDB domain-containing protein</fullName>
    </recommendedName>
</protein>
<evidence type="ECO:0000313" key="2">
    <source>
        <dbReference type="Proteomes" id="UP000578112"/>
    </source>
</evidence>
<proteinExistence type="predicted"/>
<organism evidence="1 2">
    <name type="scientific">Actinoplanes digitatis</name>
    <dbReference type="NCBI Taxonomy" id="1868"/>
    <lineage>
        <taxon>Bacteria</taxon>
        <taxon>Bacillati</taxon>
        <taxon>Actinomycetota</taxon>
        <taxon>Actinomycetes</taxon>
        <taxon>Micromonosporales</taxon>
        <taxon>Micromonosporaceae</taxon>
        <taxon>Actinoplanes</taxon>
    </lineage>
</organism>
<evidence type="ECO:0000313" key="1">
    <source>
        <dbReference type="EMBL" id="MBB4765130.1"/>
    </source>
</evidence>
<dbReference type="Proteomes" id="UP000578112">
    <property type="component" value="Unassembled WGS sequence"/>
</dbReference>